<dbReference type="GO" id="GO:0046983">
    <property type="term" value="F:protein dimerization activity"/>
    <property type="evidence" value="ECO:0007669"/>
    <property type="project" value="InterPro"/>
</dbReference>
<gene>
    <name evidence="3" type="primary">FAM200B_0</name>
    <name evidence="3" type="ORF">N1851_011136</name>
</gene>
<feature type="compositionally biased region" description="Basic residues" evidence="1">
    <location>
        <begin position="1"/>
        <end position="12"/>
    </location>
</feature>
<dbReference type="SUPFAM" id="SSF53098">
    <property type="entry name" value="Ribonuclease H-like"/>
    <property type="match status" value="1"/>
</dbReference>
<dbReference type="PANTHER" id="PTHR37162">
    <property type="entry name" value="HAT FAMILY DIMERISATION DOMAINCONTAINING PROTEIN-RELATED"/>
    <property type="match status" value="1"/>
</dbReference>
<name>A0AA47MXV8_MERPO</name>
<dbReference type="InterPro" id="IPR008906">
    <property type="entry name" value="HATC_C_dom"/>
</dbReference>
<evidence type="ECO:0000313" key="4">
    <source>
        <dbReference type="Proteomes" id="UP001174136"/>
    </source>
</evidence>
<feature type="region of interest" description="Disordered" evidence="1">
    <location>
        <begin position="1"/>
        <end position="20"/>
    </location>
</feature>
<evidence type="ECO:0000259" key="2">
    <source>
        <dbReference type="Pfam" id="PF05699"/>
    </source>
</evidence>
<accession>A0AA47MXV8</accession>
<dbReference type="AlphaFoldDB" id="A0AA47MXV8"/>
<reference evidence="3" key="1">
    <citation type="journal article" date="2023" name="Front. Mar. Sci.">
        <title>A new Merluccius polli reference genome to investigate the effects of global change in West African waters.</title>
        <authorList>
            <person name="Mateo J.L."/>
            <person name="Blanco-Fernandez C."/>
            <person name="Garcia-Vazquez E."/>
            <person name="Machado-Schiaffino G."/>
        </authorList>
    </citation>
    <scope>NUCLEOTIDE SEQUENCE</scope>
    <source>
        <strain evidence="3">C29</strain>
        <tissue evidence="3">Fin</tissue>
    </source>
</reference>
<feature type="domain" description="HAT C-terminal dimerisation" evidence="2">
    <location>
        <begin position="693"/>
        <end position="734"/>
    </location>
</feature>
<dbReference type="InterPro" id="IPR012337">
    <property type="entry name" value="RNaseH-like_sf"/>
</dbReference>
<dbReference type="EMBL" id="JAOPHQ010002013">
    <property type="protein sequence ID" value="KAK0148529.1"/>
    <property type="molecule type" value="Genomic_DNA"/>
</dbReference>
<dbReference type="Pfam" id="PF05699">
    <property type="entry name" value="Dimer_Tnp_hAT"/>
    <property type="match status" value="1"/>
</dbReference>
<keyword evidence="4" id="KW-1185">Reference proteome</keyword>
<proteinExistence type="predicted"/>
<protein>
    <submittedName>
        <fullName evidence="3">Protein FAM200B</fullName>
    </submittedName>
</protein>
<evidence type="ECO:0000256" key="1">
    <source>
        <dbReference type="SAM" id="MobiDB-lite"/>
    </source>
</evidence>
<feature type="compositionally biased region" description="Acidic residues" evidence="1">
    <location>
        <begin position="50"/>
        <end position="63"/>
    </location>
</feature>
<comment type="caution">
    <text evidence="3">The sequence shown here is derived from an EMBL/GenBank/DDBJ whole genome shotgun (WGS) entry which is preliminary data.</text>
</comment>
<organism evidence="3 4">
    <name type="scientific">Merluccius polli</name>
    <name type="common">Benguela hake</name>
    <name type="synonym">Merluccius cadenati</name>
    <dbReference type="NCBI Taxonomy" id="89951"/>
    <lineage>
        <taxon>Eukaryota</taxon>
        <taxon>Metazoa</taxon>
        <taxon>Chordata</taxon>
        <taxon>Craniata</taxon>
        <taxon>Vertebrata</taxon>
        <taxon>Euteleostomi</taxon>
        <taxon>Actinopterygii</taxon>
        <taxon>Neopterygii</taxon>
        <taxon>Teleostei</taxon>
        <taxon>Neoteleostei</taxon>
        <taxon>Acanthomorphata</taxon>
        <taxon>Zeiogadaria</taxon>
        <taxon>Gadariae</taxon>
        <taxon>Gadiformes</taxon>
        <taxon>Gadoidei</taxon>
        <taxon>Merlucciidae</taxon>
        <taxon>Merluccius</taxon>
    </lineage>
</organism>
<dbReference type="PANTHER" id="PTHR37162:SF1">
    <property type="entry name" value="BED-TYPE DOMAIN-CONTAINING PROTEIN"/>
    <property type="match status" value="1"/>
</dbReference>
<sequence>MSLLKYFKRKTDHGHGEKNQAELQQIEERLEKENEEVVVLDDEVLVEEEEDVVEEVEEEEDTSTEPTVKQKKRAKSGAAAYNSKFNSAWTKEWPFIKQGTTEFHFWCEVCRHEHQGRADVQRHITRESHIKKQKILDSTNKMDRFVRSRAEEMNLDTQARRAEVKVAVTLVSHNIPIAFADHLSPLFKECFPDSKIAKMYCSARTKTSAIINKAISPYLLNELVRNMKSKPFSLSTDGSNDTGKAKMNPLTVKIWETNGVAHRFLDMGITTGEGCGTAATIFSKMDSVLKRHSIPWQNCIALSVDNASVNVGDRNSIKSRVLKENPSVFILGCPCHIVHNNASAAGAVYSEITGFDVEDLAVDVGFWFKASTKRKNILDEFCTFCDTSYMETLLHVSTRWLSLEMVVSRILRLYNALKSYFGSILHTVSRNMRMFQNYYLFVLLCLFFNSTDEKQARCVRLRESFQDPMTEIHLLFYQSTLITFTHFNLLFQRQDPCVYLLHVQIRLFVKKLLSKFLKPGAFRGVIVDTVDLRDEESQLPDSQLGVGFTTRTTLNRLVEAGDVSMDSAKNFHLAARSFFVKAVEYATAKLPLHDPVLEHSRFVDFGQKMDTTLDDVLYFVHRFNHLLPYNQPREQDQLNDEFLEFQMMEEEDIPASIWGEAVIRTNEDGEYHRMAHLWVYLGNLKNRASGTFKFPKLFKVAQIVLSMPHSNADAERTSSLIGLNKTDTRNRLSLEGTLSSIMTMKMSSLEPCFRYEPPAEVVKQAKTATVAYNRPNL</sequence>
<dbReference type="Proteomes" id="UP001174136">
    <property type="component" value="Unassembled WGS sequence"/>
</dbReference>
<feature type="region of interest" description="Disordered" evidence="1">
    <location>
        <begin position="50"/>
        <end position="77"/>
    </location>
</feature>
<evidence type="ECO:0000313" key="3">
    <source>
        <dbReference type="EMBL" id="KAK0148529.1"/>
    </source>
</evidence>